<dbReference type="SUPFAM" id="SSF53474">
    <property type="entry name" value="alpha/beta-Hydrolases"/>
    <property type="match status" value="1"/>
</dbReference>
<sequence>MNFKLNLRNSLVVFTLLGTLGAVFSAHNSFAGGALPPRTLGTNQEELEPITLEDILGGVLSARGFSGQWVPDQDDLIQMTEGDLIVRYNIANGDKTNFTNLKEIRDAFESNGGTGYSGVTFSNDGNYALIEHGRSSLWRYSSVAKYDIYDVGTKSFIKKLQPDGSPEDDQPVLQLVKWSPTGNGIAFVYGYNIYYRRDSAAETEVRQVTIDGSEEGAIYNGITDWVYEEEMFFTPTAFWISPNGENLAFVQFDNSEVMSFKWPIYGEPDSNQSYPEYRSIRYPKAGTPNPTAVVKVVSLTDVADNPRNLTYNVTLPDEHLIGTALWASNDQLMVITLDRVQTSSEYHFCNAASNACLQIHSYEQENGWIDINTPKVSADGTEFIFIEPTQPQSDDRTYKHIVSLKSDGSLRPLTSGRLSVDSILGWDTDNSMIYFSGSFGNDTVADPTETQIYSVPSNGTDQPIRCITCPLTNGNDGPCRDNSASFSAKYTRFIHRCNGPDVPEITTRITEGGEVVDNPGPTLVDNAALRETLSKKAVPTTQEYVVNVGEDSNGVPFEAKARLYFPADYDESKKYPLLISVYGGPGSQNLGQGYGVSWETSLVSSKNIIFGYIDGRGTAKQSTDHLFTMHRNLGTVEIEDQITVGKWLVDNVPGIDANQTSIWGWSYGGYATSKVMQKDTQNVYKCGISVAPVTSWRYYDTIYTERYMGRPTEEDNVKAYMDSAVTLDVENFKKKQFMLVHGNADDNVHYQQSMILARALEKNDVFFHQLSYPDENHSIGSVRPHLYHSLERFLFNECYSSASQPVVDPTTTPNPGTTTLAGAATFSHSLTFLLINFVFVISRYAF</sequence>
<dbReference type="EMBL" id="CAXLJM020000068">
    <property type="protein sequence ID" value="CAL8124013.1"/>
    <property type="molecule type" value="Genomic_DNA"/>
</dbReference>
<feature type="chain" id="PRO_5046616260" description="Venom dipeptidyl peptidase 4" evidence="2">
    <location>
        <begin position="26"/>
        <end position="846"/>
    </location>
</feature>
<evidence type="ECO:0000259" key="3">
    <source>
        <dbReference type="Pfam" id="PF00326"/>
    </source>
</evidence>
<dbReference type="InterPro" id="IPR050278">
    <property type="entry name" value="Serine_Prot_S9B/DPPIV"/>
</dbReference>
<dbReference type="SUPFAM" id="SSF82171">
    <property type="entry name" value="DPP6 N-terminal domain-like"/>
    <property type="match status" value="1"/>
</dbReference>
<feature type="domain" description="Dipeptidylpeptidase IV N-terminal" evidence="4">
    <location>
        <begin position="122"/>
        <end position="503"/>
    </location>
</feature>
<keyword evidence="1" id="KW-0472">Membrane</keyword>
<proteinExistence type="predicted"/>
<keyword evidence="1" id="KW-1133">Transmembrane helix</keyword>
<organism evidence="5 6">
    <name type="scientific">Orchesella dallaii</name>
    <dbReference type="NCBI Taxonomy" id="48710"/>
    <lineage>
        <taxon>Eukaryota</taxon>
        <taxon>Metazoa</taxon>
        <taxon>Ecdysozoa</taxon>
        <taxon>Arthropoda</taxon>
        <taxon>Hexapoda</taxon>
        <taxon>Collembola</taxon>
        <taxon>Entomobryomorpha</taxon>
        <taxon>Entomobryoidea</taxon>
        <taxon>Orchesellidae</taxon>
        <taxon>Orchesellinae</taxon>
        <taxon>Orchesella</taxon>
    </lineage>
</organism>
<accession>A0ABP1RCN5</accession>
<evidence type="ECO:0008006" key="7">
    <source>
        <dbReference type="Google" id="ProtNLM"/>
    </source>
</evidence>
<feature type="signal peptide" evidence="2">
    <location>
        <begin position="1"/>
        <end position="25"/>
    </location>
</feature>
<feature type="transmembrane region" description="Helical" evidence="1">
    <location>
        <begin position="820"/>
        <end position="841"/>
    </location>
</feature>
<dbReference type="Gene3D" id="2.140.10.30">
    <property type="entry name" value="Dipeptidylpeptidase IV, N-terminal domain"/>
    <property type="match status" value="1"/>
</dbReference>
<keyword evidence="6" id="KW-1185">Reference proteome</keyword>
<dbReference type="Pfam" id="PF00326">
    <property type="entry name" value="Peptidase_S9"/>
    <property type="match status" value="1"/>
</dbReference>
<protein>
    <recommendedName>
        <fullName evidence="7">Venom dipeptidyl peptidase 4</fullName>
    </recommendedName>
</protein>
<evidence type="ECO:0000313" key="6">
    <source>
        <dbReference type="Proteomes" id="UP001642540"/>
    </source>
</evidence>
<dbReference type="Gene3D" id="3.40.50.1820">
    <property type="entry name" value="alpha/beta hydrolase"/>
    <property type="match status" value="1"/>
</dbReference>
<evidence type="ECO:0000256" key="2">
    <source>
        <dbReference type="SAM" id="SignalP"/>
    </source>
</evidence>
<comment type="caution">
    <text evidence="5">The sequence shown here is derived from an EMBL/GenBank/DDBJ whole genome shotgun (WGS) entry which is preliminary data.</text>
</comment>
<feature type="domain" description="Peptidase S9 prolyl oligopeptidase catalytic" evidence="3">
    <location>
        <begin position="596"/>
        <end position="795"/>
    </location>
</feature>
<evidence type="ECO:0000313" key="5">
    <source>
        <dbReference type="EMBL" id="CAL8124013.1"/>
    </source>
</evidence>
<evidence type="ECO:0000259" key="4">
    <source>
        <dbReference type="Pfam" id="PF00930"/>
    </source>
</evidence>
<reference evidence="5 6" key="1">
    <citation type="submission" date="2024-08" db="EMBL/GenBank/DDBJ databases">
        <authorList>
            <person name="Cucini C."/>
            <person name="Frati F."/>
        </authorList>
    </citation>
    <scope>NUCLEOTIDE SEQUENCE [LARGE SCALE GENOMIC DNA]</scope>
</reference>
<dbReference type="Pfam" id="PF00930">
    <property type="entry name" value="DPPIV_N"/>
    <property type="match status" value="1"/>
</dbReference>
<evidence type="ECO:0000256" key="1">
    <source>
        <dbReference type="SAM" id="Phobius"/>
    </source>
</evidence>
<dbReference type="Proteomes" id="UP001642540">
    <property type="component" value="Unassembled WGS sequence"/>
</dbReference>
<dbReference type="InterPro" id="IPR029058">
    <property type="entry name" value="AB_hydrolase_fold"/>
</dbReference>
<dbReference type="PANTHER" id="PTHR11731:SF154">
    <property type="entry name" value="VENOM DIPEPTIDYL PEPTIDASE 4-LIKE PROTEIN"/>
    <property type="match status" value="1"/>
</dbReference>
<keyword evidence="2" id="KW-0732">Signal</keyword>
<dbReference type="PANTHER" id="PTHR11731">
    <property type="entry name" value="PROTEASE FAMILY S9B,C DIPEPTIDYL-PEPTIDASE IV-RELATED"/>
    <property type="match status" value="1"/>
</dbReference>
<keyword evidence="1" id="KW-0812">Transmembrane</keyword>
<gene>
    <name evidence="5" type="ORF">ODALV1_LOCUS20420</name>
</gene>
<dbReference type="InterPro" id="IPR002469">
    <property type="entry name" value="Peptidase_S9B_N"/>
</dbReference>
<name>A0ABP1RCN5_9HEXA</name>
<dbReference type="InterPro" id="IPR001375">
    <property type="entry name" value="Peptidase_S9_cat"/>
</dbReference>